<evidence type="ECO:0000259" key="4">
    <source>
        <dbReference type="Pfam" id="PF11715"/>
    </source>
</evidence>
<dbReference type="Pfam" id="PF23354">
    <property type="entry name" value="TPR_NUP160_120_M"/>
    <property type="match status" value="1"/>
</dbReference>
<dbReference type="PANTHER" id="PTHR21286">
    <property type="entry name" value="NUCLEAR PORE COMPLEX PROTEIN NUP160"/>
    <property type="match status" value="1"/>
</dbReference>
<sequence length="1420" mass="160333">MAENCMSFREVVQKKGFPIRWKEITVNTGGSGSTIQDLKVPESAGGYVYRDGNRLQSYARNRFIYWRVHKDTLELVELSLDNDLHGNAIRLHFQDSAILGDISIFESRGEVVFLVATVSSVHRLVFPHPSSLQHQMSIFTDASVVNLCEPSDCHSISPVSNVAYSLHAAGAWLTTEGEALFALATSTGSILFIKLPPKGIQGIVTQHELKHASMMQRLWTGLVPAMIRGGPSEADMAESVCLHSLGQDVFIFAICRDHKLRMWSCKNQECVLVSDMLDFIPDKLDPLKGTIGARGHVIRKSVEGNMLHLGVFLNFSDRNQFCIFQPVLADGRYQLNLITTVFAPNEDLVEFSLTNTHLWSLWTTSESETVVRYAALDNSDNFSYDPWNMVHLQQPESPEVIVPLHREPRETYMDYIFYPGRFTAQTISKALNIYRRSLDSLMGHGLHISSQVLREEVTAAVENEIQNSAGDYELSEEEYSRLQLQQWSRFYSCCLQYHEVGTKPIGLFCDGRTGISCLIRKHQVSLLRPCDILEHLYMSPLDSCVPETLLETQLIADDIQTVQDVLALCDCMKLLNGSLPEEVCLAFEHEIFYLENPETVAQQMITALLPASGNQIVAQDLGEIEMRVQNIADIARAVANLLELADLANGQPEGLMMDDIVLDATRQLVCSRLWSSNTAVGLLSTSVQQTAETRFCLARDLLLLQTLMLRAGEQAGLTLEIADQLKSDLIPRTSDMVRAYFVVKWLSTTVATQVQTNTIESNLRQLDVLDISDATGRTHLHRHSVQDQTLVELFLEGSGGSQSRVLLANNNFLDEDPCQLWTVAFQPMVTMVAQLLWPISANFLLPEFLMGQCQFSQLQEYVRLLQCWCPWNPSSRKFLLGQCYLNCNEPAKALDCFQEAVHGVGNEDFLLNKLVQADEISVRKLEIVYYLKVIKLLEQFSLPDHIISLANTAISVADEDDQNIPTLWSKVFKHHLELGHNDEAYSAMISNPDPVRKKDCLRQFIVVLCEQKQLKALVDFPYIDLHDEVVNIIESRARSVDLATHNYYDLLYAFHIFRGNFRKAASVMYEHGMRLGQELPGVKGLQKKAKCYLACIHSLGLVDPKYGWIVKPVPLSRRMDEELPGVSPKRDLEGEERERVNQKMEVIELPDIEKEYRLVHARLKLLQKGDDPALAAGPSLSASETVGLLVSAGLFDDAVNVCKLFKMSLTQVFEGLALRCINLSQHNYQKDVDFTTETWGWLAANDTGTVNSGKETSAADQAWKLLQTYLAKHEDGSSRYHRCVAIKLLGHGYNLPDWMLVSYKVVNAPELIRLYIDYDLLEEATYLAMDYIDAVMGKGKEYFGLKTSLNVTSPSVWLPYTSIDQLLHALREVHTDNTYLQLYQELSEKLDIYHHNVERISRDRIDAATRRASMRLSSLH</sequence>
<dbReference type="Pfam" id="PF23345">
    <property type="entry name" value="NUP160_helical"/>
    <property type="match status" value="1"/>
</dbReference>
<feature type="domain" description="NUP160 helical" evidence="5">
    <location>
        <begin position="558"/>
        <end position="794"/>
    </location>
</feature>
<evidence type="ECO:0000256" key="2">
    <source>
        <dbReference type="ARBA" id="ARBA00022448"/>
    </source>
</evidence>
<keyword evidence="3" id="KW-0539">Nucleus</keyword>
<dbReference type="InterPro" id="IPR059141">
    <property type="entry name" value="Beta-prop_Nup120_160"/>
</dbReference>
<evidence type="ECO:0000256" key="1">
    <source>
        <dbReference type="ARBA" id="ARBA00004123"/>
    </source>
</evidence>
<dbReference type="InterPro" id="IPR056535">
    <property type="entry name" value="TPR_NUP160_M"/>
</dbReference>
<organism evidence="8 9">
    <name type="scientific">Lingula anatina</name>
    <name type="common">Brachiopod</name>
    <name type="synonym">Lingula unguis</name>
    <dbReference type="NCBI Taxonomy" id="7574"/>
    <lineage>
        <taxon>Eukaryota</taxon>
        <taxon>Metazoa</taxon>
        <taxon>Spiralia</taxon>
        <taxon>Lophotrochozoa</taxon>
        <taxon>Brachiopoda</taxon>
        <taxon>Linguliformea</taxon>
        <taxon>Lingulata</taxon>
        <taxon>Lingulida</taxon>
        <taxon>Linguloidea</taxon>
        <taxon>Lingulidae</taxon>
        <taxon>Lingula</taxon>
    </lineage>
</organism>
<dbReference type="Proteomes" id="UP000085678">
    <property type="component" value="Unplaced"/>
</dbReference>
<feature type="domain" description="Nucleoporin Nup120/160 beta-propeller" evidence="4">
    <location>
        <begin position="62"/>
        <end position="534"/>
    </location>
</feature>
<dbReference type="GO" id="GO:0005643">
    <property type="term" value="C:nuclear pore"/>
    <property type="evidence" value="ECO:0007669"/>
    <property type="project" value="TreeGrafter"/>
</dbReference>
<dbReference type="Pfam" id="PF23347">
    <property type="entry name" value="TPR_Nup160_C"/>
    <property type="match status" value="1"/>
</dbReference>
<evidence type="ECO:0000256" key="3">
    <source>
        <dbReference type="ARBA" id="ARBA00023242"/>
    </source>
</evidence>
<keyword evidence="8" id="KW-1185">Reference proteome</keyword>
<evidence type="ECO:0000313" key="9">
    <source>
        <dbReference type="RefSeq" id="XP_013382002.1"/>
    </source>
</evidence>
<dbReference type="PANTHER" id="PTHR21286:SF0">
    <property type="entry name" value="NUCLEAR PORE COMPLEX PROTEIN NUP160"/>
    <property type="match status" value="1"/>
</dbReference>
<dbReference type="InterPro" id="IPR056536">
    <property type="entry name" value="TPR_NUP160_C"/>
</dbReference>
<dbReference type="InterPro" id="IPR021717">
    <property type="entry name" value="Nucleoporin_Nup160"/>
</dbReference>
<dbReference type="InterPro" id="IPR056547">
    <property type="entry name" value="NUP160_helical"/>
</dbReference>
<dbReference type="FunCoup" id="A0A1S3H7P8">
    <property type="interactions" value="1991"/>
</dbReference>
<dbReference type="InParanoid" id="A0A1S3H7P8"/>
<dbReference type="GeneID" id="106152809"/>
<feature type="domain" description="NUP160 middle TPR" evidence="7">
    <location>
        <begin position="837"/>
        <end position="1101"/>
    </location>
</feature>
<dbReference type="GO" id="GO:0017056">
    <property type="term" value="F:structural constituent of nuclear pore"/>
    <property type="evidence" value="ECO:0007669"/>
    <property type="project" value="TreeGrafter"/>
</dbReference>
<name>A0A1S3H7P8_LINAN</name>
<evidence type="ECO:0000259" key="6">
    <source>
        <dbReference type="Pfam" id="PF23347"/>
    </source>
</evidence>
<evidence type="ECO:0000313" key="8">
    <source>
        <dbReference type="Proteomes" id="UP000085678"/>
    </source>
</evidence>
<proteinExistence type="predicted"/>
<dbReference type="STRING" id="7574.A0A1S3H7P8"/>
<evidence type="ECO:0000259" key="5">
    <source>
        <dbReference type="Pfam" id="PF23345"/>
    </source>
</evidence>
<keyword evidence="2" id="KW-0813">Transport</keyword>
<dbReference type="RefSeq" id="XP_013382002.1">
    <property type="nucleotide sequence ID" value="XM_013526548.1"/>
</dbReference>
<gene>
    <name evidence="9" type="primary">LOC106152809</name>
</gene>
<reference evidence="9" key="1">
    <citation type="submission" date="2025-08" db="UniProtKB">
        <authorList>
            <consortium name="RefSeq"/>
        </authorList>
    </citation>
    <scope>IDENTIFICATION</scope>
    <source>
        <tissue evidence="9">Gonads</tissue>
    </source>
</reference>
<dbReference type="KEGG" id="lak:106152809"/>
<accession>A0A1S3H7P8</accession>
<feature type="domain" description="NUP160 C-terminal TPR" evidence="6">
    <location>
        <begin position="1148"/>
        <end position="1406"/>
    </location>
</feature>
<dbReference type="Pfam" id="PF11715">
    <property type="entry name" value="Beta-prop_Nup120_160"/>
    <property type="match status" value="1"/>
</dbReference>
<evidence type="ECO:0000259" key="7">
    <source>
        <dbReference type="Pfam" id="PF23354"/>
    </source>
</evidence>
<dbReference type="OrthoDB" id="67716at2759"/>
<protein>
    <submittedName>
        <fullName evidence="9">Nuclear pore complex protein Nup160-like</fullName>
    </submittedName>
</protein>
<comment type="subcellular location">
    <subcellularLocation>
        <location evidence="1">Nucleus</location>
    </subcellularLocation>
</comment>